<keyword evidence="2" id="KW-1185">Reference proteome</keyword>
<evidence type="ECO:0000313" key="1">
    <source>
        <dbReference type="EMBL" id="WMV25815.1"/>
    </source>
</evidence>
<dbReference type="EMBL" id="CP133615">
    <property type="protein sequence ID" value="WMV25815.1"/>
    <property type="molecule type" value="Genomic_DNA"/>
</dbReference>
<proteinExistence type="predicted"/>
<reference evidence="1" key="1">
    <citation type="submission" date="2023-08" db="EMBL/GenBank/DDBJ databases">
        <title>A de novo genome assembly of Solanum verrucosum Schlechtendal, a Mexican diploid species geographically isolated from the other diploid A-genome species in potato relatives.</title>
        <authorList>
            <person name="Hosaka K."/>
        </authorList>
    </citation>
    <scope>NUCLEOTIDE SEQUENCE</scope>
    <source>
        <tissue evidence="1">Young leaves</tissue>
    </source>
</reference>
<evidence type="ECO:0000313" key="2">
    <source>
        <dbReference type="Proteomes" id="UP001234989"/>
    </source>
</evidence>
<dbReference type="Proteomes" id="UP001234989">
    <property type="component" value="Chromosome 4"/>
</dbReference>
<protein>
    <submittedName>
        <fullName evidence="1">Uncharacterized protein</fullName>
    </submittedName>
</protein>
<organism evidence="1 2">
    <name type="scientific">Solanum verrucosum</name>
    <dbReference type="NCBI Taxonomy" id="315347"/>
    <lineage>
        <taxon>Eukaryota</taxon>
        <taxon>Viridiplantae</taxon>
        <taxon>Streptophyta</taxon>
        <taxon>Embryophyta</taxon>
        <taxon>Tracheophyta</taxon>
        <taxon>Spermatophyta</taxon>
        <taxon>Magnoliopsida</taxon>
        <taxon>eudicotyledons</taxon>
        <taxon>Gunneridae</taxon>
        <taxon>Pentapetalae</taxon>
        <taxon>asterids</taxon>
        <taxon>lamiids</taxon>
        <taxon>Solanales</taxon>
        <taxon>Solanaceae</taxon>
        <taxon>Solanoideae</taxon>
        <taxon>Solaneae</taxon>
        <taxon>Solanum</taxon>
    </lineage>
</organism>
<name>A0AAF0QRD1_SOLVR</name>
<accession>A0AAF0QRD1</accession>
<sequence>KDIRNCSPFESSSKLPSLDVRTYKQCWYANYTHEIGADANLIENSRCDLCEDIANDLQHHKTPKVRLMTMKSDTIVAPMDKSIKISQKKRNMFQENGHRFGMNNIDGDNGFDREKFCLQSSRESVNIKHTSKKDSGETYLPGNEINLNKVQNHSNVAIPQSNQQPMKPMETGQSTYVPTMGNMEMFKNRHEMSHL</sequence>
<feature type="non-terminal residue" evidence="1">
    <location>
        <position position="1"/>
    </location>
</feature>
<dbReference type="AlphaFoldDB" id="A0AAF0QRD1"/>
<gene>
    <name evidence="1" type="ORF">MTR67_019200</name>
</gene>